<evidence type="ECO:0008006" key="4">
    <source>
        <dbReference type="Google" id="ProtNLM"/>
    </source>
</evidence>
<dbReference type="AlphaFoldDB" id="A0AAQ4EV55"/>
<name>A0AAQ4EV55_AMBAM</name>
<proteinExistence type="predicted"/>
<keyword evidence="3" id="KW-1185">Reference proteome</keyword>
<evidence type="ECO:0000313" key="3">
    <source>
        <dbReference type="Proteomes" id="UP001321473"/>
    </source>
</evidence>
<protein>
    <recommendedName>
        <fullName evidence="4">Secreted protein</fullName>
    </recommendedName>
</protein>
<keyword evidence="1" id="KW-0732">Signal</keyword>
<gene>
    <name evidence="2" type="ORF">V5799_020183</name>
</gene>
<dbReference type="PROSITE" id="PS51257">
    <property type="entry name" value="PROKAR_LIPOPROTEIN"/>
    <property type="match status" value="1"/>
</dbReference>
<dbReference type="EMBL" id="JARKHS020010724">
    <property type="protein sequence ID" value="KAK8778475.1"/>
    <property type="molecule type" value="Genomic_DNA"/>
</dbReference>
<accession>A0AAQ4EV55</accession>
<sequence length="68" mass="6984">MSSTRSAFCCASIHLMASCLSAPVMPDAVEGTAQVAQAAHTVLLIHCTASLKTTLHPLAIFGSVTAEL</sequence>
<feature type="chain" id="PRO_5042840224" description="Secreted protein" evidence="1">
    <location>
        <begin position="22"/>
        <end position="68"/>
    </location>
</feature>
<reference evidence="2 3" key="1">
    <citation type="journal article" date="2023" name="Arcadia Sci">
        <title>De novo assembly of a long-read Amblyomma americanum tick genome.</title>
        <authorList>
            <person name="Chou S."/>
            <person name="Poskanzer K.E."/>
            <person name="Rollins M."/>
            <person name="Thuy-Boun P.S."/>
        </authorList>
    </citation>
    <scope>NUCLEOTIDE SEQUENCE [LARGE SCALE GENOMIC DNA]</scope>
    <source>
        <strain evidence="2">F_SG_1</strain>
        <tissue evidence="2">Salivary glands</tissue>
    </source>
</reference>
<feature type="signal peptide" evidence="1">
    <location>
        <begin position="1"/>
        <end position="21"/>
    </location>
</feature>
<comment type="caution">
    <text evidence="2">The sequence shown here is derived from an EMBL/GenBank/DDBJ whole genome shotgun (WGS) entry which is preliminary data.</text>
</comment>
<evidence type="ECO:0000313" key="2">
    <source>
        <dbReference type="EMBL" id="KAK8778475.1"/>
    </source>
</evidence>
<dbReference type="Proteomes" id="UP001321473">
    <property type="component" value="Unassembled WGS sequence"/>
</dbReference>
<evidence type="ECO:0000256" key="1">
    <source>
        <dbReference type="SAM" id="SignalP"/>
    </source>
</evidence>
<organism evidence="2 3">
    <name type="scientific">Amblyomma americanum</name>
    <name type="common">Lone star tick</name>
    <dbReference type="NCBI Taxonomy" id="6943"/>
    <lineage>
        <taxon>Eukaryota</taxon>
        <taxon>Metazoa</taxon>
        <taxon>Ecdysozoa</taxon>
        <taxon>Arthropoda</taxon>
        <taxon>Chelicerata</taxon>
        <taxon>Arachnida</taxon>
        <taxon>Acari</taxon>
        <taxon>Parasitiformes</taxon>
        <taxon>Ixodida</taxon>
        <taxon>Ixodoidea</taxon>
        <taxon>Ixodidae</taxon>
        <taxon>Amblyomminae</taxon>
        <taxon>Amblyomma</taxon>
    </lineage>
</organism>